<dbReference type="OrthoDB" id="9151601at2"/>
<feature type="compositionally biased region" description="Low complexity" evidence="1">
    <location>
        <begin position="27"/>
        <end position="37"/>
    </location>
</feature>
<organism evidence="2 3">
    <name type="scientific">Inhella crocodyli</name>
    <dbReference type="NCBI Taxonomy" id="2499851"/>
    <lineage>
        <taxon>Bacteria</taxon>
        <taxon>Pseudomonadati</taxon>
        <taxon>Pseudomonadota</taxon>
        <taxon>Betaproteobacteria</taxon>
        <taxon>Burkholderiales</taxon>
        <taxon>Sphaerotilaceae</taxon>
        <taxon>Inhella</taxon>
    </lineage>
</organism>
<dbReference type="EMBL" id="SACM01000005">
    <property type="protein sequence ID" value="RVT82927.1"/>
    <property type="molecule type" value="Genomic_DNA"/>
</dbReference>
<proteinExistence type="predicted"/>
<accession>A0A437LBY4</accession>
<evidence type="ECO:0000313" key="2">
    <source>
        <dbReference type="EMBL" id="RVT82927.1"/>
    </source>
</evidence>
<evidence type="ECO:0000256" key="1">
    <source>
        <dbReference type="SAM" id="MobiDB-lite"/>
    </source>
</evidence>
<reference evidence="2 3" key="1">
    <citation type="submission" date="2019-01" db="EMBL/GenBank/DDBJ databases">
        <authorList>
            <person name="Chen W.-M."/>
        </authorList>
    </citation>
    <scope>NUCLEOTIDE SEQUENCE [LARGE SCALE GENOMIC DNA]</scope>
    <source>
        <strain evidence="2 3">CCP-18</strain>
    </source>
</reference>
<gene>
    <name evidence="2" type="ORF">EOD73_15275</name>
</gene>
<sequence length="286" mass="30343">MKPAVLLGGGLLAVALGWAVFGGPPRGEPAPAGAPTAVTPPPAAPARAAAPGLAPSAASAAFAPVLGRGSLAGTELDGDWAWPGQGGLRPSAGLRRRFDHLLSRQGELPLAALQAELARLARAELPPHAADEVLALWGRYLALQQHPWRTHVHPRRPETWRPALAERQQVRRQHLGPAWAAAFYADEERELSATIVALESGQAAPAAPEPTPPLHPQAAEREAAVQAEWEAWERRLAQARAELVRLQAAPELSATQRHAAAERLIAERFQGTEAVRARALLGLPPP</sequence>
<dbReference type="RefSeq" id="WP_127683908.1">
    <property type="nucleotide sequence ID" value="NZ_SACM01000005.1"/>
</dbReference>
<dbReference type="SUPFAM" id="SSF158855">
    <property type="entry name" value="Lipase chaperone-like"/>
    <property type="match status" value="1"/>
</dbReference>
<dbReference type="Proteomes" id="UP000288587">
    <property type="component" value="Unassembled WGS sequence"/>
</dbReference>
<evidence type="ECO:0000313" key="3">
    <source>
        <dbReference type="Proteomes" id="UP000288587"/>
    </source>
</evidence>
<feature type="region of interest" description="Disordered" evidence="1">
    <location>
        <begin position="27"/>
        <end position="50"/>
    </location>
</feature>
<dbReference type="AlphaFoldDB" id="A0A437LBY4"/>
<comment type="caution">
    <text evidence="2">The sequence shown here is derived from an EMBL/GenBank/DDBJ whole genome shotgun (WGS) entry which is preliminary data.</text>
</comment>
<name>A0A437LBY4_9BURK</name>
<keyword evidence="3" id="KW-1185">Reference proteome</keyword>
<protein>
    <submittedName>
        <fullName evidence="2">Lipase chaperone</fullName>
    </submittedName>
</protein>